<dbReference type="EC" id="2.1.1.144" evidence="5"/>
<evidence type="ECO:0000259" key="6">
    <source>
        <dbReference type="Pfam" id="PF13649"/>
    </source>
</evidence>
<protein>
    <recommendedName>
        <fullName evidence="5">Trans-aconitate 2-methyltransferase</fullName>
        <ecNumber evidence="5">2.1.1.144</ecNumber>
    </recommendedName>
</protein>
<keyword evidence="8" id="KW-1185">Reference proteome</keyword>
<dbReference type="PANTHER" id="PTHR43861">
    <property type="entry name" value="TRANS-ACONITATE 2-METHYLTRANSFERASE-RELATED"/>
    <property type="match status" value="1"/>
</dbReference>
<dbReference type="InterPro" id="IPR023506">
    <property type="entry name" value="Trans-aconitate_MeTrfase"/>
</dbReference>
<dbReference type="SUPFAM" id="SSF53335">
    <property type="entry name" value="S-adenosyl-L-methionine-dependent methyltransferases"/>
    <property type="match status" value="1"/>
</dbReference>
<gene>
    <name evidence="5" type="primary">tam</name>
    <name evidence="7" type="ORF">GGR25_004023</name>
</gene>
<comment type="function">
    <text evidence="5">Catalyzes the S-adenosylmethionine monomethyl esterification of trans-aconitate.</text>
</comment>
<comment type="subcellular location">
    <subcellularLocation>
        <location evidence="5">Cytoplasm</location>
    </subcellularLocation>
</comment>
<dbReference type="Proteomes" id="UP000553963">
    <property type="component" value="Unassembled WGS sequence"/>
</dbReference>
<keyword evidence="4 5" id="KW-0949">S-adenosyl-L-methionine</keyword>
<keyword evidence="1 5" id="KW-0963">Cytoplasm</keyword>
<evidence type="ECO:0000256" key="2">
    <source>
        <dbReference type="ARBA" id="ARBA00022603"/>
    </source>
</evidence>
<dbReference type="InterPro" id="IPR041698">
    <property type="entry name" value="Methyltransf_25"/>
</dbReference>
<comment type="similarity">
    <text evidence="5">Belongs to the methyltransferase superfamily. Tam family.</text>
</comment>
<keyword evidence="2 5" id="KW-0489">Methyltransferase</keyword>
<dbReference type="AlphaFoldDB" id="A0A840ARS6"/>
<evidence type="ECO:0000256" key="3">
    <source>
        <dbReference type="ARBA" id="ARBA00022679"/>
    </source>
</evidence>
<comment type="catalytic activity">
    <reaction evidence="5">
        <text>trans-aconitate + S-adenosyl-L-methionine = (E)-3-(methoxycarbonyl)pent-2-enedioate + S-adenosyl-L-homocysteine</text>
        <dbReference type="Rhea" id="RHEA:14969"/>
        <dbReference type="ChEBI" id="CHEBI:15708"/>
        <dbReference type="ChEBI" id="CHEBI:57470"/>
        <dbReference type="ChEBI" id="CHEBI:57856"/>
        <dbReference type="ChEBI" id="CHEBI:59789"/>
        <dbReference type="EC" id="2.1.1.144"/>
    </reaction>
</comment>
<accession>A0A840ARS6</accession>
<dbReference type="InterPro" id="IPR023149">
    <property type="entry name" value="Trans_acon_MeTrfase_C"/>
</dbReference>
<dbReference type="NCBIfam" id="NF002463">
    <property type="entry name" value="PRK01683.1"/>
    <property type="match status" value="1"/>
</dbReference>
<dbReference type="Gene3D" id="3.40.50.150">
    <property type="entry name" value="Vaccinia Virus protein VP39"/>
    <property type="match status" value="1"/>
</dbReference>
<organism evidence="7 8">
    <name type="scientific">Kaistia hirudinis</name>
    <dbReference type="NCBI Taxonomy" id="1293440"/>
    <lineage>
        <taxon>Bacteria</taxon>
        <taxon>Pseudomonadati</taxon>
        <taxon>Pseudomonadota</taxon>
        <taxon>Alphaproteobacteria</taxon>
        <taxon>Hyphomicrobiales</taxon>
        <taxon>Kaistiaceae</taxon>
        <taxon>Kaistia</taxon>
    </lineage>
</organism>
<evidence type="ECO:0000313" key="7">
    <source>
        <dbReference type="EMBL" id="MBB3932959.1"/>
    </source>
</evidence>
<dbReference type="InterPro" id="IPR029063">
    <property type="entry name" value="SAM-dependent_MTases_sf"/>
</dbReference>
<dbReference type="EMBL" id="JACIDS010000005">
    <property type="protein sequence ID" value="MBB3932959.1"/>
    <property type="molecule type" value="Genomic_DNA"/>
</dbReference>
<dbReference type="PANTHER" id="PTHR43861:SF1">
    <property type="entry name" value="TRANS-ACONITATE 2-METHYLTRANSFERASE"/>
    <property type="match status" value="1"/>
</dbReference>
<dbReference type="CDD" id="cd02440">
    <property type="entry name" value="AdoMet_MTases"/>
    <property type="match status" value="1"/>
</dbReference>
<feature type="domain" description="Methyltransferase" evidence="6">
    <location>
        <begin position="37"/>
        <end position="126"/>
    </location>
</feature>
<dbReference type="GO" id="GO:0005737">
    <property type="term" value="C:cytoplasm"/>
    <property type="evidence" value="ECO:0007669"/>
    <property type="project" value="UniProtKB-SubCell"/>
</dbReference>
<dbReference type="RefSeq" id="WP_183400610.1">
    <property type="nucleotide sequence ID" value="NZ_JACIDS010000005.1"/>
</dbReference>
<dbReference type="GO" id="GO:0032259">
    <property type="term" value="P:methylation"/>
    <property type="evidence" value="ECO:0007669"/>
    <property type="project" value="UniProtKB-KW"/>
</dbReference>
<name>A0A840ARS6_9HYPH</name>
<keyword evidence="3 5" id="KW-0808">Transferase</keyword>
<dbReference type="Gene3D" id="1.10.150.290">
    <property type="entry name" value="S-adenosyl-L-methionine-dependent methyltransferases"/>
    <property type="match status" value="1"/>
</dbReference>
<reference evidence="7 8" key="1">
    <citation type="submission" date="2020-08" db="EMBL/GenBank/DDBJ databases">
        <title>Genomic Encyclopedia of Type Strains, Phase IV (KMG-IV): sequencing the most valuable type-strain genomes for metagenomic binning, comparative biology and taxonomic classification.</title>
        <authorList>
            <person name="Goeker M."/>
        </authorList>
    </citation>
    <scope>NUCLEOTIDE SEQUENCE [LARGE SCALE GENOMIC DNA]</scope>
    <source>
        <strain evidence="7 8">DSM 25966</strain>
    </source>
</reference>
<evidence type="ECO:0000256" key="5">
    <source>
        <dbReference type="HAMAP-Rule" id="MF_00560"/>
    </source>
</evidence>
<evidence type="ECO:0000256" key="4">
    <source>
        <dbReference type="ARBA" id="ARBA00022691"/>
    </source>
</evidence>
<dbReference type="HAMAP" id="MF_00560">
    <property type="entry name" value="Tran_acon_Me_trans"/>
    <property type="match status" value="1"/>
</dbReference>
<dbReference type="GO" id="GO:0030798">
    <property type="term" value="F:trans-aconitate 2-methyltransferase activity"/>
    <property type="evidence" value="ECO:0007669"/>
    <property type="project" value="UniProtKB-UniRule"/>
</dbReference>
<comment type="caution">
    <text evidence="7">The sequence shown here is derived from an EMBL/GenBank/DDBJ whole genome shotgun (WGS) entry which is preliminary data.</text>
</comment>
<sequence length="259" mass="28301">MSAIAWSAGQYVKFEDERTRPVRDLIAHIPLASPARIADLGCGPGNSTELLVERWPGAEVVGLDSAPDMLRAARERLPAVNFEEADLTVWTPAEPFDLLFANAVFQWVPDHLAVLQRLFAALPAGGVLAVQMPDNLSEPTHRLMESVAQDAAFADEFAGRSLRRPALPAPRDYYDAFAPNAAGIDIWHTIYNHPLQDAEAIVEWVKGTGLRPYLGALPGARRAAYLDAYRAAIAAAYPPLADGKVLLRFPRLFLVAIRA</sequence>
<dbReference type="Pfam" id="PF13649">
    <property type="entry name" value="Methyltransf_25"/>
    <property type="match status" value="1"/>
</dbReference>
<proteinExistence type="inferred from homology"/>
<evidence type="ECO:0000256" key="1">
    <source>
        <dbReference type="ARBA" id="ARBA00022490"/>
    </source>
</evidence>
<evidence type="ECO:0000313" key="8">
    <source>
        <dbReference type="Proteomes" id="UP000553963"/>
    </source>
</evidence>